<name>A0A0F9BWH3_9ZZZZ</name>
<gene>
    <name evidence="2" type="ORF">LCGC14_2397450</name>
</gene>
<protein>
    <submittedName>
        <fullName evidence="2">Uncharacterized protein</fullName>
    </submittedName>
</protein>
<proteinExistence type="predicted"/>
<accession>A0A0F9BWH3</accession>
<feature type="compositionally biased region" description="Basic and acidic residues" evidence="1">
    <location>
        <begin position="8"/>
        <end position="23"/>
    </location>
</feature>
<evidence type="ECO:0000313" key="2">
    <source>
        <dbReference type="EMBL" id="KKL26224.1"/>
    </source>
</evidence>
<reference evidence="2" key="1">
    <citation type="journal article" date="2015" name="Nature">
        <title>Complex archaea that bridge the gap between prokaryotes and eukaryotes.</title>
        <authorList>
            <person name="Spang A."/>
            <person name="Saw J.H."/>
            <person name="Jorgensen S.L."/>
            <person name="Zaremba-Niedzwiedzka K."/>
            <person name="Martijn J."/>
            <person name="Lind A.E."/>
            <person name="van Eijk R."/>
            <person name="Schleper C."/>
            <person name="Guy L."/>
            <person name="Ettema T.J."/>
        </authorList>
    </citation>
    <scope>NUCLEOTIDE SEQUENCE</scope>
</reference>
<sequence>MTTAVQESRQRITSRDFKRRNMEPQRAAMRGMWGRSHTDEGILVGSLDPKGIPGGPDARSDDERRCERCERTGRIMQWMGTRWMRCCGAKA</sequence>
<comment type="caution">
    <text evidence="2">The sequence shown here is derived from an EMBL/GenBank/DDBJ whole genome shotgun (WGS) entry which is preliminary data.</text>
</comment>
<dbReference type="AlphaFoldDB" id="A0A0F9BWH3"/>
<evidence type="ECO:0000256" key="1">
    <source>
        <dbReference type="SAM" id="MobiDB-lite"/>
    </source>
</evidence>
<dbReference type="EMBL" id="LAZR01035914">
    <property type="protein sequence ID" value="KKL26224.1"/>
    <property type="molecule type" value="Genomic_DNA"/>
</dbReference>
<organism evidence="2">
    <name type="scientific">marine sediment metagenome</name>
    <dbReference type="NCBI Taxonomy" id="412755"/>
    <lineage>
        <taxon>unclassified sequences</taxon>
        <taxon>metagenomes</taxon>
        <taxon>ecological metagenomes</taxon>
    </lineage>
</organism>
<feature type="region of interest" description="Disordered" evidence="1">
    <location>
        <begin position="1"/>
        <end position="63"/>
    </location>
</feature>